<dbReference type="RefSeq" id="YP_010061706.1">
    <property type="nucleotide sequence ID" value="NC_054786.1"/>
</dbReference>
<dbReference type="Proteomes" id="UP000294688">
    <property type="component" value="Segment"/>
</dbReference>
<keyword evidence="2" id="KW-1185">Reference proteome</keyword>
<proteinExistence type="predicted"/>
<protein>
    <submittedName>
        <fullName evidence="1">Uncharacterized protein</fullName>
    </submittedName>
</protein>
<evidence type="ECO:0000313" key="1">
    <source>
        <dbReference type="EMBL" id="QBP31031.1"/>
    </source>
</evidence>
<dbReference type="GeneID" id="64871326"/>
<evidence type="ECO:0000313" key="2">
    <source>
        <dbReference type="Proteomes" id="UP000294688"/>
    </source>
</evidence>
<sequence length="72" mass="7484">MACGVTTVQNSVTVTCDNAGTSTHAGNHSGLLPSSISVFGFTWNTSTRIHWKAGVTTAVKQKVATIGESDFV</sequence>
<dbReference type="EMBL" id="MK494113">
    <property type="protein sequence ID" value="QBP31031.1"/>
    <property type="molecule type" value="Genomic_DNA"/>
</dbReference>
<dbReference type="KEGG" id="vg:64871326"/>
<organism evidence="1 2">
    <name type="scientific">Mycobacterium phage Refuge</name>
    <dbReference type="NCBI Taxonomy" id="2517967"/>
    <lineage>
        <taxon>Viruses</taxon>
        <taxon>Duplodnaviria</taxon>
        <taxon>Heunggongvirae</taxon>
        <taxon>Uroviricota</taxon>
        <taxon>Caudoviricetes</taxon>
        <taxon>Refugevirus</taxon>
        <taxon>Refugevirus refuge</taxon>
    </lineage>
</organism>
<accession>A0A482JGB2</accession>
<reference evidence="1 2" key="1">
    <citation type="submission" date="2019-02" db="EMBL/GenBank/DDBJ databases">
        <authorList>
            <person name="Borges K.M."/>
            <person name="Daniels K.G."/>
            <person name="Guerrette L.R."/>
            <person name="Hannigan S.R."/>
            <person name="Hodsdon B.M."/>
            <person name="Krystek B.N."/>
            <person name="Paluszek M.C."/>
            <person name="Pettit J.E."/>
            <person name="Riccardi S.G."/>
            <person name="Rossignol A."/>
            <person name="Verrell S.C."/>
            <person name="Divens A.M."/>
            <person name="Garlena R.A."/>
            <person name="Russell D.A."/>
            <person name="Pope W.H."/>
            <person name="Jacobs-Sera D."/>
            <person name="Hatfull G.F."/>
        </authorList>
    </citation>
    <scope>NUCLEOTIDE SEQUENCE [LARGE SCALE GENOMIC DNA]</scope>
</reference>
<gene>
    <name evidence="1" type="primary">8</name>
    <name evidence="1" type="ORF">SEA_REFUGE_8</name>
</gene>
<name>A0A482JGB2_9CAUD</name>